<sequence>MFKQTSLASDSQHHMTQRVNTTGELVVLINSSIFAHHKK</sequence>
<proteinExistence type="predicted"/>
<reference evidence="1" key="2">
    <citation type="journal article" date="2015" name="Data Brief">
        <title>Shoot transcriptome of the giant reed, Arundo donax.</title>
        <authorList>
            <person name="Barrero R.A."/>
            <person name="Guerrero F.D."/>
            <person name="Moolhuijzen P."/>
            <person name="Goolsby J.A."/>
            <person name="Tidwell J."/>
            <person name="Bellgard S.E."/>
            <person name="Bellgard M.I."/>
        </authorList>
    </citation>
    <scope>NUCLEOTIDE SEQUENCE</scope>
    <source>
        <tissue evidence="1">Shoot tissue taken approximately 20 cm above the soil surface</tissue>
    </source>
</reference>
<evidence type="ECO:0000313" key="1">
    <source>
        <dbReference type="EMBL" id="JAD36745.1"/>
    </source>
</evidence>
<dbReference type="EMBL" id="GBRH01261150">
    <property type="protein sequence ID" value="JAD36745.1"/>
    <property type="molecule type" value="Transcribed_RNA"/>
</dbReference>
<protein>
    <submittedName>
        <fullName evidence="1">Uncharacterized protein</fullName>
    </submittedName>
</protein>
<accession>A0A0A8ZJ36</accession>
<dbReference type="AlphaFoldDB" id="A0A0A8ZJ36"/>
<reference evidence="1" key="1">
    <citation type="submission" date="2014-09" db="EMBL/GenBank/DDBJ databases">
        <authorList>
            <person name="Magalhaes I.L.F."/>
            <person name="Oliveira U."/>
            <person name="Santos F.R."/>
            <person name="Vidigal T.H.D.A."/>
            <person name="Brescovit A.D."/>
            <person name="Santos A.J."/>
        </authorList>
    </citation>
    <scope>NUCLEOTIDE SEQUENCE</scope>
    <source>
        <tissue evidence="1">Shoot tissue taken approximately 20 cm above the soil surface</tissue>
    </source>
</reference>
<organism evidence="1">
    <name type="scientific">Arundo donax</name>
    <name type="common">Giant reed</name>
    <name type="synonym">Donax arundinaceus</name>
    <dbReference type="NCBI Taxonomy" id="35708"/>
    <lineage>
        <taxon>Eukaryota</taxon>
        <taxon>Viridiplantae</taxon>
        <taxon>Streptophyta</taxon>
        <taxon>Embryophyta</taxon>
        <taxon>Tracheophyta</taxon>
        <taxon>Spermatophyta</taxon>
        <taxon>Magnoliopsida</taxon>
        <taxon>Liliopsida</taxon>
        <taxon>Poales</taxon>
        <taxon>Poaceae</taxon>
        <taxon>PACMAD clade</taxon>
        <taxon>Arundinoideae</taxon>
        <taxon>Arundineae</taxon>
        <taxon>Arundo</taxon>
    </lineage>
</organism>
<name>A0A0A8ZJ36_ARUDO</name>